<keyword evidence="2" id="KW-1185">Reference proteome</keyword>
<sequence length="401" mass="44287">MGAIEFLCDIRFHRTLILPPNPETGRPKYRLSYADFGDSNSDAVVLFCGALMGMRLCYSPLDQLAKAHGVRIIHPDRPGIGGSDPVEQSERIPMWLEMIPHLLSHLKISHVSITSHSGGMIYALNTMLTYPHLLHPTNPYVTFFAPWVHPSHSGVTHMRAAELLPAPLIGRFMSVARFVNKNVMPLAGLSSSFLHGIKDSFLRSNSTPAPIPLDPSSLSPTASRTSSQSPAELNFDSPAVVEELRQLIISYLFAESTDGISADAKLFLKRPSSTTWCSPSVFWSDVDYAVALLSKIIEEEKGASNNPRKWIIESFHGETDDMVGEKGRTWFDSCWTPSGSSSSNLSGARTGSARNENSTGFEYRSEVVPGSEHNYLMDPAYGASEGWLRRVREAFLMLEEV</sequence>
<comment type="caution">
    <text evidence="1">The sequence shown here is derived from an EMBL/GenBank/DDBJ whole genome shotgun (WGS) entry which is preliminary data.</text>
</comment>
<dbReference type="Proteomes" id="UP000799755">
    <property type="component" value="Unassembled WGS sequence"/>
</dbReference>
<evidence type="ECO:0000313" key="1">
    <source>
        <dbReference type="EMBL" id="KAF2473394.1"/>
    </source>
</evidence>
<evidence type="ECO:0000313" key="2">
    <source>
        <dbReference type="Proteomes" id="UP000799755"/>
    </source>
</evidence>
<proteinExistence type="predicted"/>
<reference evidence="1" key="1">
    <citation type="journal article" date="2020" name="Stud. Mycol.">
        <title>101 Dothideomycetes genomes: a test case for predicting lifestyles and emergence of pathogens.</title>
        <authorList>
            <person name="Haridas S."/>
            <person name="Albert R."/>
            <person name="Binder M."/>
            <person name="Bloem J."/>
            <person name="Labutti K."/>
            <person name="Salamov A."/>
            <person name="Andreopoulos B."/>
            <person name="Baker S."/>
            <person name="Barry K."/>
            <person name="Bills G."/>
            <person name="Bluhm B."/>
            <person name="Cannon C."/>
            <person name="Castanera R."/>
            <person name="Culley D."/>
            <person name="Daum C."/>
            <person name="Ezra D."/>
            <person name="Gonzalez J."/>
            <person name="Henrissat B."/>
            <person name="Kuo A."/>
            <person name="Liang C."/>
            <person name="Lipzen A."/>
            <person name="Lutzoni F."/>
            <person name="Magnuson J."/>
            <person name="Mondo S."/>
            <person name="Nolan M."/>
            <person name="Ohm R."/>
            <person name="Pangilinan J."/>
            <person name="Park H.-J."/>
            <person name="Ramirez L."/>
            <person name="Alfaro M."/>
            <person name="Sun H."/>
            <person name="Tritt A."/>
            <person name="Yoshinaga Y."/>
            <person name="Zwiers L.-H."/>
            <person name="Turgeon B."/>
            <person name="Goodwin S."/>
            <person name="Spatafora J."/>
            <person name="Crous P."/>
            <person name="Grigoriev I."/>
        </authorList>
    </citation>
    <scope>NUCLEOTIDE SEQUENCE</scope>
    <source>
        <strain evidence="1">ATCC 200398</strain>
    </source>
</reference>
<gene>
    <name evidence="1" type="ORF">BDR25DRAFT_282909</name>
</gene>
<protein>
    <submittedName>
        <fullName evidence="1">Uncharacterized protein</fullName>
    </submittedName>
</protein>
<organism evidence="1 2">
    <name type="scientific">Lindgomyces ingoldianus</name>
    <dbReference type="NCBI Taxonomy" id="673940"/>
    <lineage>
        <taxon>Eukaryota</taxon>
        <taxon>Fungi</taxon>
        <taxon>Dikarya</taxon>
        <taxon>Ascomycota</taxon>
        <taxon>Pezizomycotina</taxon>
        <taxon>Dothideomycetes</taxon>
        <taxon>Pleosporomycetidae</taxon>
        <taxon>Pleosporales</taxon>
        <taxon>Lindgomycetaceae</taxon>
        <taxon>Lindgomyces</taxon>
    </lineage>
</organism>
<dbReference type="EMBL" id="MU003500">
    <property type="protein sequence ID" value="KAF2473394.1"/>
    <property type="molecule type" value="Genomic_DNA"/>
</dbReference>
<name>A0ACB6R2C2_9PLEO</name>
<accession>A0ACB6R2C2</accession>